<dbReference type="AlphaFoldDB" id="A0ABD5V235"/>
<evidence type="ECO:0000256" key="7">
    <source>
        <dbReference type="PIRSR" id="PIRSR001123-1"/>
    </source>
</evidence>
<dbReference type="EMBL" id="JBHSXQ010000001">
    <property type="protein sequence ID" value="MFC6904134.1"/>
    <property type="molecule type" value="Genomic_DNA"/>
</dbReference>
<dbReference type="SUPFAM" id="SSF53187">
    <property type="entry name" value="Zn-dependent exopeptidases"/>
    <property type="match status" value="1"/>
</dbReference>
<dbReference type="PANTHER" id="PTHR32481:SF0">
    <property type="entry name" value="AMINOPEPTIDASE YPDE-RELATED"/>
    <property type="match status" value="1"/>
</dbReference>
<evidence type="ECO:0000313" key="9">
    <source>
        <dbReference type="EMBL" id="MFC6904134.1"/>
    </source>
</evidence>
<dbReference type="GO" id="GO:0046872">
    <property type="term" value="F:metal ion binding"/>
    <property type="evidence" value="ECO:0007669"/>
    <property type="project" value="UniProtKB-UniRule"/>
</dbReference>
<comment type="cofactor">
    <cofactor evidence="8">
        <name>a divalent metal cation</name>
        <dbReference type="ChEBI" id="CHEBI:60240"/>
    </cofactor>
    <text evidence="8">Binds 2 divalent metal cations per subunit.</text>
</comment>
<dbReference type="SUPFAM" id="SSF101821">
    <property type="entry name" value="Aminopeptidase/glucanase lid domain"/>
    <property type="match status" value="1"/>
</dbReference>
<dbReference type="InterPro" id="IPR023367">
    <property type="entry name" value="Peptidase_M42_dom2"/>
</dbReference>
<dbReference type="Proteomes" id="UP001596312">
    <property type="component" value="Unassembled WGS sequence"/>
</dbReference>
<dbReference type="GO" id="GO:0004177">
    <property type="term" value="F:aminopeptidase activity"/>
    <property type="evidence" value="ECO:0007669"/>
    <property type="project" value="UniProtKB-UniRule"/>
</dbReference>
<name>A0ABD5V235_9EURY</name>
<feature type="active site" description="Proton acceptor" evidence="7">
    <location>
        <position position="206"/>
    </location>
</feature>
<evidence type="ECO:0000256" key="5">
    <source>
        <dbReference type="ARBA" id="ARBA00022801"/>
    </source>
</evidence>
<protein>
    <submittedName>
        <fullName evidence="9">M20/M25/M40 family metallo-hydrolase</fullName>
    </submittedName>
</protein>
<feature type="binding site" evidence="8">
    <location>
        <position position="64"/>
    </location>
    <ligand>
        <name>Zn(2+)</name>
        <dbReference type="ChEBI" id="CHEBI:29105"/>
        <label>1</label>
    </ligand>
</feature>
<dbReference type="InterPro" id="IPR008007">
    <property type="entry name" value="Peptidase_M42"/>
</dbReference>
<sequence>MDDRRREFLEELLATPSPSGFEIEGQRVWTEYVEGFADEVRTDAYGNAVAEVEGGPTEIAIVGHADQIGYIVRRIDDEGFLHLGPIGGVDKTVSRGQYVVVHADSGPLAGVIGQTAIHLREGDDEHDEINEQAVDIGAADGEAARELVSVGDPITVESRVRELQGTRLAASALDNRVGTWTAAEVLRAVADADVEPTVYAVSTVQEELGVRGAEMVGFDLAPDAAIAVDVTHAGDGAGAPSDRGGDIDLGAGPVIGRGSANHPTLVDALRDAADEEGIDVQLEARGIATGTDADAFYTARGGTPSLNLGIPNRYMHTPVETIDTGDLTGAVSLLSAFLERVSPDERFSVEV</sequence>
<organism evidence="9 10">
    <name type="scientific">Halalkalicoccus tibetensis</name>
    <dbReference type="NCBI Taxonomy" id="175632"/>
    <lineage>
        <taxon>Archaea</taxon>
        <taxon>Methanobacteriati</taxon>
        <taxon>Methanobacteriota</taxon>
        <taxon>Stenosarchaea group</taxon>
        <taxon>Halobacteria</taxon>
        <taxon>Halobacteriales</taxon>
        <taxon>Halococcaceae</taxon>
        <taxon>Halalkalicoccus</taxon>
    </lineage>
</organism>
<keyword evidence="10" id="KW-1185">Reference proteome</keyword>
<feature type="binding site" evidence="8">
    <location>
        <position position="174"/>
    </location>
    <ligand>
        <name>Zn(2+)</name>
        <dbReference type="ChEBI" id="CHEBI:29105"/>
        <label>2</label>
    </ligand>
</feature>
<keyword evidence="2" id="KW-0031">Aminopeptidase</keyword>
<dbReference type="Gene3D" id="2.40.30.40">
    <property type="entry name" value="Peptidase M42, domain 2"/>
    <property type="match status" value="1"/>
</dbReference>
<comment type="caution">
    <text evidence="9">The sequence shown here is derived from an EMBL/GenBank/DDBJ whole genome shotgun (WGS) entry which is preliminary data.</text>
</comment>
<evidence type="ECO:0000256" key="2">
    <source>
        <dbReference type="ARBA" id="ARBA00022438"/>
    </source>
</evidence>
<evidence type="ECO:0000313" key="10">
    <source>
        <dbReference type="Proteomes" id="UP001596312"/>
    </source>
</evidence>
<keyword evidence="5" id="KW-0378">Hydrolase</keyword>
<feature type="binding site" evidence="8">
    <location>
        <position position="316"/>
    </location>
    <ligand>
        <name>Zn(2+)</name>
        <dbReference type="ChEBI" id="CHEBI:29105"/>
        <label>2</label>
    </ligand>
</feature>
<dbReference type="Gene3D" id="3.40.630.10">
    <property type="entry name" value="Zn peptidases"/>
    <property type="match status" value="1"/>
</dbReference>
<reference evidence="9 10" key="1">
    <citation type="journal article" date="2019" name="Int. J. Syst. Evol. Microbiol.">
        <title>The Global Catalogue of Microorganisms (GCM) 10K type strain sequencing project: providing services to taxonomists for standard genome sequencing and annotation.</title>
        <authorList>
            <consortium name="The Broad Institute Genomics Platform"/>
            <consortium name="The Broad Institute Genome Sequencing Center for Infectious Disease"/>
            <person name="Wu L."/>
            <person name="Ma J."/>
        </authorList>
    </citation>
    <scope>NUCLEOTIDE SEQUENCE [LARGE SCALE GENOMIC DNA]</scope>
    <source>
        <strain evidence="9 10">CGMCC 1.3240</strain>
    </source>
</reference>
<dbReference type="GO" id="GO:0006508">
    <property type="term" value="P:proteolysis"/>
    <property type="evidence" value="ECO:0007669"/>
    <property type="project" value="UniProtKB-KW"/>
</dbReference>
<feature type="binding site" evidence="8">
    <location>
        <position position="207"/>
    </location>
    <ligand>
        <name>Zn(2+)</name>
        <dbReference type="ChEBI" id="CHEBI:29105"/>
        <label>2</label>
    </ligand>
</feature>
<comment type="similarity">
    <text evidence="1 6">Belongs to the peptidase M42 family.</text>
</comment>
<dbReference type="PIRSF" id="PIRSF001123">
    <property type="entry name" value="PepA_GA"/>
    <property type="match status" value="1"/>
</dbReference>
<evidence type="ECO:0000256" key="1">
    <source>
        <dbReference type="ARBA" id="ARBA00006272"/>
    </source>
</evidence>
<keyword evidence="4 8" id="KW-0479">Metal-binding</keyword>
<evidence type="ECO:0000256" key="4">
    <source>
        <dbReference type="ARBA" id="ARBA00022723"/>
    </source>
</evidence>
<dbReference type="InterPro" id="IPR051464">
    <property type="entry name" value="Peptidase_M42_aminopept"/>
</dbReference>
<gene>
    <name evidence="9" type="ORF">ACFQGH_02845</name>
</gene>
<evidence type="ECO:0000256" key="3">
    <source>
        <dbReference type="ARBA" id="ARBA00022670"/>
    </source>
</evidence>
<feature type="binding site" evidence="8">
    <location>
        <position position="174"/>
    </location>
    <ligand>
        <name>Zn(2+)</name>
        <dbReference type="ChEBI" id="CHEBI:29105"/>
        <label>1</label>
    </ligand>
</feature>
<proteinExistence type="inferred from homology"/>
<accession>A0ABD5V235</accession>
<dbReference type="PANTHER" id="PTHR32481">
    <property type="entry name" value="AMINOPEPTIDASE"/>
    <property type="match status" value="1"/>
</dbReference>
<evidence type="ECO:0000256" key="6">
    <source>
        <dbReference type="PIRNR" id="PIRNR001123"/>
    </source>
</evidence>
<dbReference type="RefSeq" id="WP_340602645.1">
    <property type="nucleotide sequence ID" value="NZ_JBBMXV010000001.1"/>
</dbReference>
<feature type="binding site" evidence="8">
    <location>
        <position position="229"/>
    </location>
    <ligand>
        <name>Zn(2+)</name>
        <dbReference type="ChEBI" id="CHEBI:29105"/>
        <label>1</label>
    </ligand>
</feature>
<evidence type="ECO:0000256" key="8">
    <source>
        <dbReference type="PIRSR" id="PIRSR001123-2"/>
    </source>
</evidence>
<keyword evidence="3" id="KW-0645">Protease</keyword>
<dbReference type="Pfam" id="PF05343">
    <property type="entry name" value="Peptidase_M42"/>
    <property type="match status" value="1"/>
</dbReference>